<dbReference type="Proteomes" id="UP000554235">
    <property type="component" value="Unassembled WGS sequence"/>
</dbReference>
<evidence type="ECO:0000313" key="3">
    <source>
        <dbReference type="Proteomes" id="UP000554235"/>
    </source>
</evidence>
<gene>
    <name evidence="2" type="ORF">FALBO_9346</name>
</gene>
<feature type="region of interest" description="Disordered" evidence="1">
    <location>
        <begin position="349"/>
        <end position="399"/>
    </location>
</feature>
<dbReference type="AlphaFoldDB" id="A0A8H4L9S4"/>
<feature type="compositionally biased region" description="Basic and acidic residues" evidence="1">
    <location>
        <begin position="360"/>
        <end position="370"/>
    </location>
</feature>
<proteinExistence type="predicted"/>
<dbReference type="EMBL" id="JAADYS010001301">
    <property type="protein sequence ID" value="KAF4463828.1"/>
    <property type="molecule type" value="Genomic_DNA"/>
</dbReference>
<organism evidence="2 3">
    <name type="scientific">Fusarium albosuccineum</name>
    <dbReference type="NCBI Taxonomy" id="1237068"/>
    <lineage>
        <taxon>Eukaryota</taxon>
        <taxon>Fungi</taxon>
        <taxon>Dikarya</taxon>
        <taxon>Ascomycota</taxon>
        <taxon>Pezizomycotina</taxon>
        <taxon>Sordariomycetes</taxon>
        <taxon>Hypocreomycetidae</taxon>
        <taxon>Hypocreales</taxon>
        <taxon>Nectriaceae</taxon>
        <taxon>Fusarium</taxon>
        <taxon>Fusarium decemcellulare species complex</taxon>
    </lineage>
</organism>
<evidence type="ECO:0000256" key="1">
    <source>
        <dbReference type="SAM" id="MobiDB-lite"/>
    </source>
</evidence>
<name>A0A8H4L9S4_9HYPO</name>
<evidence type="ECO:0000313" key="2">
    <source>
        <dbReference type="EMBL" id="KAF4463828.1"/>
    </source>
</evidence>
<sequence length="399" mass="43903">MLSHSNNNFMYLKDKKDGLCCLQPLVSHKKIKTRLTSKNFAVTYLTDNGYSDGHQTSDGSPKIADQVGMAIAPEAQLMSLITSQVALWGQSGSKEFLIQVKNSVIKAMGTVKFSSRVPDEVDAQMGLLRLVLECRGTLSQKAASEASIAYKKLWPDAVKTYKDVVSAERLHSLGLGLRKCNVILGVSVIAEGLYRSFIFNFCYLISKMASTDDAAIADTIVDAYNMAVAGIGQPLPTCSIVKPTVNGGVLTMLVPFKRLLKEQIESLEELLNAQRVEHPGSAESRIMSADQAWREVTRSQGVESLFDSIRRLVQLSFESGAKVAFMTLSMLKEKHQQIRSVIDHLAEHVDSESTDGTPESDVRIIKREVSDEVDLGAAEDAADQMEGDDEDEDEDKEYI</sequence>
<keyword evidence="3" id="KW-1185">Reference proteome</keyword>
<comment type="caution">
    <text evidence="2">The sequence shown here is derived from an EMBL/GenBank/DDBJ whole genome shotgun (WGS) entry which is preliminary data.</text>
</comment>
<accession>A0A8H4L9S4</accession>
<protein>
    <submittedName>
        <fullName evidence="2">Uncharacterized protein</fullName>
    </submittedName>
</protein>
<feature type="compositionally biased region" description="Acidic residues" evidence="1">
    <location>
        <begin position="380"/>
        <end position="399"/>
    </location>
</feature>
<reference evidence="2 3" key="1">
    <citation type="submission" date="2020-01" db="EMBL/GenBank/DDBJ databases">
        <title>Identification and distribution of gene clusters putatively required for synthesis of sphingolipid metabolism inhibitors in phylogenetically diverse species of the filamentous fungus Fusarium.</title>
        <authorList>
            <person name="Kim H.-S."/>
            <person name="Busman M."/>
            <person name="Brown D.W."/>
            <person name="Divon H."/>
            <person name="Uhlig S."/>
            <person name="Proctor R.H."/>
        </authorList>
    </citation>
    <scope>NUCLEOTIDE SEQUENCE [LARGE SCALE GENOMIC DNA]</scope>
    <source>
        <strain evidence="2 3">NRRL 20459</strain>
    </source>
</reference>